<keyword evidence="3" id="KW-1185">Reference proteome</keyword>
<comment type="caution">
    <text evidence="2">The sequence shown here is derived from an EMBL/GenBank/DDBJ whole genome shotgun (WGS) entry which is preliminary data.</text>
</comment>
<feature type="region of interest" description="Disordered" evidence="1">
    <location>
        <begin position="1"/>
        <end position="20"/>
    </location>
</feature>
<name>A0AAD7ENJ3_9AGAR</name>
<feature type="compositionally biased region" description="Low complexity" evidence="1">
    <location>
        <begin position="34"/>
        <end position="62"/>
    </location>
</feature>
<dbReference type="Proteomes" id="UP001218218">
    <property type="component" value="Unassembled WGS sequence"/>
</dbReference>
<organism evidence="2 3">
    <name type="scientific">Mycena albidolilacea</name>
    <dbReference type="NCBI Taxonomy" id="1033008"/>
    <lineage>
        <taxon>Eukaryota</taxon>
        <taxon>Fungi</taxon>
        <taxon>Dikarya</taxon>
        <taxon>Basidiomycota</taxon>
        <taxon>Agaricomycotina</taxon>
        <taxon>Agaricomycetes</taxon>
        <taxon>Agaricomycetidae</taxon>
        <taxon>Agaricales</taxon>
        <taxon>Marasmiineae</taxon>
        <taxon>Mycenaceae</taxon>
        <taxon>Mycena</taxon>
    </lineage>
</organism>
<evidence type="ECO:0000256" key="1">
    <source>
        <dbReference type="SAM" id="MobiDB-lite"/>
    </source>
</evidence>
<evidence type="ECO:0000313" key="2">
    <source>
        <dbReference type="EMBL" id="KAJ7340779.1"/>
    </source>
</evidence>
<feature type="compositionally biased region" description="Polar residues" evidence="1">
    <location>
        <begin position="102"/>
        <end position="121"/>
    </location>
</feature>
<sequence>MTPPQKSSSSASATVDRAAADCAAAATDRAARLAARRAAGTLAPDTPTSTTSAPSTVGSAAPLPANDGSATIADADAATVEAALHSLTQADVVSILGDLNVSETSRPGSTEVASRFTTSTPIPDVPALVPNAVSTPSTRAPRPPPTTPGADPMLSHAQQRKAKEKGKARRDLTFILATSALLVKQCSGPYRWVDGAGRHAARLPPPQVPVL</sequence>
<protein>
    <submittedName>
        <fullName evidence="2">Uncharacterized protein</fullName>
    </submittedName>
</protein>
<gene>
    <name evidence="2" type="ORF">DFH08DRAFT_1012924</name>
</gene>
<dbReference type="AlphaFoldDB" id="A0AAD7ENJ3"/>
<proteinExistence type="predicted"/>
<dbReference type="EMBL" id="JARIHO010000026">
    <property type="protein sequence ID" value="KAJ7340779.1"/>
    <property type="molecule type" value="Genomic_DNA"/>
</dbReference>
<feature type="region of interest" description="Disordered" evidence="1">
    <location>
        <begin position="102"/>
        <end position="168"/>
    </location>
</feature>
<feature type="compositionally biased region" description="Basic residues" evidence="1">
    <location>
        <begin position="158"/>
        <end position="168"/>
    </location>
</feature>
<accession>A0AAD7ENJ3</accession>
<feature type="compositionally biased region" description="Low complexity" evidence="1">
    <location>
        <begin position="7"/>
        <end position="20"/>
    </location>
</feature>
<evidence type="ECO:0000313" key="3">
    <source>
        <dbReference type="Proteomes" id="UP001218218"/>
    </source>
</evidence>
<feature type="region of interest" description="Disordered" evidence="1">
    <location>
        <begin position="34"/>
        <end position="67"/>
    </location>
</feature>
<reference evidence="2" key="1">
    <citation type="submission" date="2023-03" db="EMBL/GenBank/DDBJ databases">
        <title>Massive genome expansion in bonnet fungi (Mycena s.s.) driven by repeated elements and novel gene families across ecological guilds.</title>
        <authorList>
            <consortium name="Lawrence Berkeley National Laboratory"/>
            <person name="Harder C.B."/>
            <person name="Miyauchi S."/>
            <person name="Viragh M."/>
            <person name="Kuo A."/>
            <person name="Thoen E."/>
            <person name="Andreopoulos B."/>
            <person name="Lu D."/>
            <person name="Skrede I."/>
            <person name="Drula E."/>
            <person name="Henrissat B."/>
            <person name="Morin E."/>
            <person name="Kohler A."/>
            <person name="Barry K."/>
            <person name="LaButti K."/>
            <person name="Morin E."/>
            <person name="Salamov A."/>
            <person name="Lipzen A."/>
            <person name="Mereny Z."/>
            <person name="Hegedus B."/>
            <person name="Baldrian P."/>
            <person name="Stursova M."/>
            <person name="Weitz H."/>
            <person name="Taylor A."/>
            <person name="Grigoriev I.V."/>
            <person name="Nagy L.G."/>
            <person name="Martin F."/>
            <person name="Kauserud H."/>
        </authorList>
    </citation>
    <scope>NUCLEOTIDE SEQUENCE</scope>
    <source>
        <strain evidence="2">CBHHK002</strain>
    </source>
</reference>